<dbReference type="InterPro" id="IPR010987">
    <property type="entry name" value="Glutathione-S-Trfase_C-like"/>
</dbReference>
<dbReference type="InterPro" id="IPR004045">
    <property type="entry name" value="Glutathione_S-Trfase_N"/>
</dbReference>
<dbReference type="SFLD" id="SFLDG00358">
    <property type="entry name" value="Main_(cytGST)"/>
    <property type="match status" value="1"/>
</dbReference>
<evidence type="ECO:0000313" key="4">
    <source>
        <dbReference type="Proteomes" id="UP000444174"/>
    </source>
</evidence>
<sequence length="196" mass="21900">MYKVIGFPRTRCLRVLWALEELGLAYELEPFLPASDEVKAISPSGKVPVLIEGDFKLSDSVAILHYLADKHGGLLAPAGTQMRAHQDAMTFRLLDEFDALLWTKARHSFVLPKEQRVDGVSDSIAWELNRNLYALADTMTGPFLVGDSFSVPDILFTHCVAWAKTANIEITNPTILAHAKAMRERPAFQRLLPLLK</sequence>
<dbReference type="SUPFAM" id="SSF52833">
    <property type="entry name" value="Thioredoxin-like"/>
    <property type="match status" value="1"/>
</dbReference>
<dbReference type="Gene3D" id="3.40.30.10">
    <property type="entry name" value="Glutaredoxin"/>
    <property type="match status" value="1"/>
</dbReference>
<dbReference type="PANTHER" id="PTHR44051:SF8">
    <property type="entry name" value="GLUTATHIONE S-TRANSFERASE GSTA"/>
    <property type="match status" value="1"/>
</dbReference>
<organism evidence="3 4">
    <name type="scientific">Tritonibacter litoralis</name>
    <dbReference type="NCBI Taxonomy" id="2662264"/>
    <lineage>
        <taxon>Bacteria</taxon>
        <taxon>Pseudomonadati</taxon>
        <taxon>Pseudomonadota</taxon>
        <taxon>Alphaproteobacteria</taxon>
        <taxon>Rhodobacterales</taxon>
        <taxon>Paracoccaceae</taxon>
        <taxon>Tritonibacter</taxon>
    </lineage>
</organism>
<dbReference type="CDD" id="cd03046">
    <property type="entry name" value="GST_N_GTT1_like"/>
    <property type="match status" value="1"/>
</dbReference>
<keyword evidence="3" id="KW-0808">Transferase</keyword>
<dbReference type="Proteomes" id="UP000444174">
    <property type="component" value="Unassembled WGS sequence"/>
</dbReference>
<dbReference type="SFLD" id="SFLDS00019">
    <property type="entry name" value="Glutathione_Transferase_(cytos"/>
    <property type="match status" value="1"/>
</dbReference>
<dbReference type="Gene3D" id="1.20.1050.10">
    <property type="match status" value="1"/>
</dbReference>
<dbReference type="SUPFAM" id="SSF47616">
    <property type="entry name" value="GST C-terminal domain-like"/>
    <property type="match status" value="1"/>
</dbReference>
<dbReference type="InterPro" id="IPR036249">
    <property type="entry name" value="Thioredoxin-like_sf"/>
</dbReference>
<feature type="domain" description="GST C-terminal" evidence="2">
    <location>
        <begin position="79"/>
        <end position="196"/>
    </location>
</feature>
<dbReference type="EMBL" id="WIBF01000003">
    <property type="protein sequence ID" value="MQQ08142.1"/>
    <property type="molecule type" value="Genomic_DNA"/>
</dbReference>
<name>A0A843YFT3_9RHOB</name>
<evidence type="ECO:0000259" key="1">
    <source>
        <dbReference type="PROSITE" id="PS50404"/>
    </source>
</evidence>
<dbReference type="AlphaFoldDB" id="A0A843YFT3"/>
<protein>
    <submittedName>
        <fullName evidence="3">Glutathione S-transferase</fullName>
    </submittedName>
</protein>
<keyword evidence="4" id="KW-1185">Reference proteome</keyword>
<dbReference type="InterPro" id="IPR036282">
    <property type="entry name" value="Glutathione-S-Trfase_C_sf"/>
</dbReference>
<proteinExistence type="predicted"/>
<feature type="domain" description="GST N-terminal" evidence="1">
    <location>
        <begin position="1"/>
        <end position="75"/>
    </location>
</feature>
<gene>
    <name evidence="3" type="ORF">GFB49_06735</name>
</gene>
<reference evidence="3 4" key="1">
    <citation type="submission" date="2019-10" db="EMBL/GenBank/DDBJ databases">
        <title>Epibacterium sp. nov., isolated from seawater.</title>
        <authorList>
            <person name="Zhang X."/>
            <person name="Li N."/>
        </authorList>
    </citation>
    <scope>NUCLEOTIDE SEQUENCE [LARGE SCALE GENOMIC DNA]</scope>
    <source>
        <strain evidence="3 4">SM1979</strain>
    </source>
</reference>
<evidence type="ECO:0000313" key="3">
    <source>
        <dbReference type="EMBL" id="MQQ08142.1"/>
    </source>
</evidence>
<accession>A0A843YFT3</accession>
<comment type="caution">
    <text evidence="3">The sequence shown here is derived from an EMBL/GenBank/DDBJ whole genome shotgun (WGS) entry which is preliminary data.</text>
</comment>
<dbReference type="PANTHER" id="PTHR44051">
    <property type="entry name" value="GLUTATHIONE S-TRANSFERASE-RELATED"/>
    <property type="match status" value="1"/>
</dbReference>
<evidence type="ECO:0000259" key="2">
    <source>
        <dbReference type="PROSITE" id="PS50405"/>
    </source>
</evidence>
<dbReference type="Pfam" id="PF13417">
    <property type="entry name" value="GST_N_3"/>
    <property type="match status" value="1"/>
</dbReference>
<dbReference type="PROSITE" id="PS50404">
    <property type="entry name" value="GST_NTER"/>
    <property type="match status" value="1"/>
</dbReference>
<dbReference type="RefSeq" id="WP_153215099.1">
    <property type="nucleotide sequence ID" value="NZ_WIBF01000003.1"/>
</dbReference>
<dbReference type="InterPro" id="IPR040079">
    <property type="entry name" value="Glutathione_S-Trfase"/>
</dbReference>
<dbReference type="PROSITE" id="PS50405">
    <property type="entry name" value="GST_CTER"/>
    <property type="match status" value="1"/>
</dbReference>
<dbReference type="GO" id="GO:0016740">
    <property type="term" value="F:transferase activity"/>
    <property type="evidence" value="ECO:0007669"/>
    <property type="project" value="UniProtKB-KW"/>
</dbReference>